<dbReference type="SUPFAM" id="SSF53187">
    <property type="entry name" value="Zn-dependent exopeptidases"/>
    <property type="match status" value="1"/>
</dbReference>
<reference evidence="1 2" key="1">
    <citation type="submission" date="2015-11" db="EMBL/GenBank/DDBJ databases">
        <title>Genomic analysis of 38 Legionella species identifies large and diverse effector repertoires.</title>
        <authorList>
            <person name="Burstein D."/>
            <person name="Amaro F."/>
            <person name="Zusman T."/>
            <person name="Lifshitz Z."/>
            <person name="Cohen O."/>
            <person name="Gilbert J.A."/>
            <person name="Pupko T."/>
            <person name="Shuman H.A."/>
            <person name="Segal G."/>
        </authorList>
    </citation>
    <scope>NUCLEOTIDE SEQUENCE [LARGE SCALE GENOMIC DNA]</scope>
    <source>
        <strain evidence="1 2">ATCC 700990</strain>
    </source>
</reference>
<dbReference type="NCBIfam" id="TIGR02017">
    <property type="entry name" value="hutG_amidohyd"/>
    <property type="match status" value="1"/>
</dbReference>
<keyword evidence="1" id="KW-0378">Hydrolase</keyword>
<dbReference type="AlphaFoldDB" id="A0A0W0T8B2"/>
<dbReference type="InterPro" id="IPR010247">
    <property type="entry name" value="HutG_amidohyd"/>
</dbReference>
<proteinExistence type="predicted"/>
<evidence type="ECO:0000313" key="2">
    <source>
        <dbReference type="Proteomes" id="UP000054736"/>
    </source>
</evidence>
<dbReference type="Gene3D" id="3.40.630.40">
    <property type="entry name" value="Zn-dependent exopeptidases"/>
    <property type="match status" value="1"/>
</dbReference>
<comment type="caution">
    <text evidence="1">The sequence shown here is derived from an EMBL/GenBank/DDBJ whole genome shotgun (WGS) entry which is preliminary data.</text>
</comment>
<name>A0A0W0T8B2_9GAMM</name>
<dbReference type="OrthoDB" id="8716700at2"/>
<dbReference type="RefSeq" id="WP_058495001.1">
    <property type="nucleotide sequence ID" value="NZ_CAAAIU010000009.1"/>
</dbReference>
<dbReference type="PATRIC" id="fig|1212489.4.peg.674"/>
<accession>A0A0W0T8B2</accession>
<keyword evidence="2" id="KW-1185">Reference proteome</keyword>
<dbReference type="GO" id="GO:0016787">
    <property type="term" value="F:hydrolase activity"/>
    <property type="evidence" value="ECO:0007669"/>
    <property type="project" value="UniProtKB-KW"/>
</dbReference>
<dbReference type="STRING" id="1212489.Ldro_0648"/>
<gene>
    <name evidence="1" type="ORF">Ldro_0648</name>
</gene>
<organism evidence="1 2">
    <name type="scientific">Legionella drozanskii LLAP-1</name>
    <dbReference type="NCBI Taxonomy" id="1212489"/>
    <lineage>
        <taxon>Bacteria</taxon>
        <taxon>Pseudomonadati</taxon>
        <taxon>Pseudomonadota</taxon>
        <taxon>Gammaproteobacteria</taxon>
        <taxon>Legionellales</taxon>
        <taxon>Legionellaceae</taxon>
        <taxon>Legionella</taxon>
    </lineage>
</organism>
<sequence length="264" mass="30039">MELFNYLPGTVPVILSIPHAGTYVPDNLLQRFTQPAKRLPDTDWHLEQLYAFAHKMGIHMLVATHSRYVIDLNRSSDGKSLYPGKFTTSLCPTTLFNGSPIYQQGLEPDEKEIQARIKTYWQPYHNKLQSLIAELKLNNRVAIFDAHSIRSQVPSLFDGVLASINLGTADGQSTRQGLADKLRDYCENTNYSTVLNGRFKGGYITRHYGNPTEKVDAIQLEFTQLNYMEESFPFAYDLNKAKECQLMLSKLLSLLIIETQTQEI</sequence>
<dbReference type="Pfam" id="PF05013">
    <property type="entry name" value="FGase"/>
    <property type="match status" value="1"/>
</dbReference>
<protein>
    <submittedName>
        <fullName evidence="1">N-formylglutamate amidohydrolase</fullName>
    </submittedName>
</protein>
<dbReference type="Proteomes" id="UP000054736">
    <property type="component" value="Unassembled WGS sequence"/>
</dbReference>
<evidence type="ECO:0000313" key="1">
    <source>
        <dbReference type="EMBL" id="KTC91814.1"/>
    </source>
</evidence>
<dbReference type="InterPro" id="IPR007709">
    <property type="entry name" value="N-FG_amidohydro"/>
</dbReference>
<dbReference type="EMBL" id="LNXY01000006">
    <property type="protein sequence ID" value="KTC91814.1"/>
    <property type="molecule type" value="Genomic_DNA"/>
</dbReference>